<protein>
    <submittedName>
        <fullName evidence="2">Uncharacterized protein</fullName>
    </submittedName>
</protein>
<keyword evidence="1" id="KW-1133">Transmembrane helix</keyword>
<comment type="caution">
    <text evidence="2">The sequence shown here is derived from an EMBL/GenBank/DDBJ whole genome shotgun (WGS) entry which is preliminary data.</text>
</comment>
<evidence type="ECO:0000313" key="2">
    <source>
        <dbReference type="EMBL" id="CAL8103146.1"/>
    </source>
</evidence>
<keyword evidence="1" id="KW-0812">Transmembrane</keyword>
<dbReference type="EMBL" id="CAXLJM020000034">
    <property type="protein sequence ID" value="CAL8103146.1"/>
    <property type="molecule type" value="Genomic_DNA"/>
</dbReference>
<feature type="transmembrane region" description="Helical" evidence="1">
    <location>
        <begin position="124"/>
        <end position="141"/>
    </location>
</feature>
<feature type="transmembrane region" description="Helical" evidence="1">
    <location>
        <begin position="242"/>
        <end position="262"/>
    </location>
</feature>
<name>A0ABP1QNQ4_9HEXA</name>
<dbReference type="PANTHER" id="PTHR33979">
    <property type="entry name" value="OS02G0221600 PROTEIN"/>
    <property type="match status" value="1"/>
</dbReference>
<sequence>MPFSFMNSDGQNRNGPYGICCCNVAQNEAFIVMGVTAILTGILWRSVVVAPLKLVAVFLHEFSHASACWMTCGKVTGIEVNENYGGLTRTVGGSRWITLSAGYTGSVVWGAFFILMTWEKLPTRIASVVFMISCVATILVLKIQQQRLCGMRCALGMSLRFFILVLGAIPAALWVLEEKVDTKGYHPLRYCMLMVGTVCTLHALYDCIHDVFLKKINNSEQGKSDAVMFAEEICGTARCWGLLWSMIALLVTGLALYGVVVLTGKCIS</sequence>
<organism evidence="2 3">
    <name type="scientific">Orchesella dallaii</name>
    <dbReference type="NCBI Taxonomy" id="48710"/>
    <lineage>
        <taxon>Eukaryota</taxon>
        <taxon>Metazoa</taxon>
        <taxon>Ecdysozoa</taxon>
        <taxon>Arthropoda</taxon>
        <taxon>Hexapoda</taxon>
        <taxon>Collembola</taxon>
        <taxon>Entomobryomorpha</taxon>
        <taxon>Entomobryoidea</taxon>
        <taxon>Orchesellidae</taxon>
        <taxon>Orchesellinae</taxon>
        <taxon>Orchesella</taxon>
    </lineage>
</organism>
<dbReference type="PANTHER" id="PTHR33979:SF2">
    <property type="entry name" value="PEPTIDASE M50B-LIKE-DOMAIN-CONTAINING PROTEIN"/>
    <property type="match status" value="1"/>
</dbReference>
<feature type="transmembrane region" description="Helical" evidence="1">
    <location>
        <begin position="187"/>
        <end position="205"/>
    </location>
</feature>
<dbReference type="Proteomes" id="UP001642540">
    <property type="component" value="Unassembled WGS sequence"/>
</dbReference>
<keyword evidence="3" id="KW-1185">Reference proteome</keyword>
<dbReference type="Pfam" id="PF13398">
    <property type="entry name" value="Peptidase_M50B"/>
    <property type="match status" value="1"/>
</dbReference>
<accession>A0ABP1QNQ4</accession>
<keyword evidence="1" id="KW-0472">Membrane</keyword>
<gene>
    <name evidence="2" type="ORF">ODALV1_LOCUS11363</name>
</gene>
<evidence type="ECO:0000313" key="3">
    <source>
        <dbReference type="Proteomes" id="UP001642540"/>
    </source>
</evidence>
<feature type="transmembrane region" description="Helical" evidence="1">
    <location>
        <begin position="96"/>
        <end position="118"/>
    </location>
</feature>
<dbReference type="InterPro" id="IPR049500">
    <property type="entry name" value="Peptidase_M50B-like"/>
</dbReference>
<feature type="transmembrane region" description="Helical" evidence="1">
    <location>
        <begin position="153"/>
        <end position="175"/>
    </location>
</feature>
<proteinExistence type="predicted"/>
<reference evidence="2 3" key="1">
    <citation type="submission" date="2024-08" db="EMBL/GenBank/DDBJ databases">
        <authorList>
            <person name="Cucini C."/>
            <person name="Frati F."/>
        </authorList>
    </citation>
    <scope>NUCLEOTIDE SEQUENCE [LARGE SCALE GENOMIC DNA]</scope>
</reference>
<evidence type="ECO:0000256" key="1">
    <source>
        <dbReference type="SAM" id="Phobius"/>
    </source>
</evidence>